<keyword evidence="2" id="KW-1185">Reference proteome</keyword>
<organism evidence="1 2">
    <name type="scientific">Streptomyces nogalater</name>
    <dbReference type="NCBI Taxonomy" id="38314"/>
    <lineage>
        <taxon>Bacteria</taxon>
        <taxon>Bacillati</taxon>
        <taxon>Actinomycetota</taxon>
        <taxon>Actinomycetes</taxon>
        <taxon>Kitasatosporales</taxon>
        <taxon>Streptomycetaceae</taxon>
        <taxon>Streptomyces</taxon>
    </lineage>
</organism>
<dbReference type="EMBL" id="JBHSOE010000003">
    <property type="protein sequence ID" value="MFC5654481.1"/>
    <property type="molecule type" value="Genomic_DNA"/>
</dbReference>
<sequence length="154" mass="16654">MSRAAALAALVAYNDRNEPTENIDGRIAELIAELADLAGDPEAAIDAAREKAAGRRRYYRNPAGERQNTASDLMKHYVAENHRASEAANYAAGAISRAIKAGNEAARVRGEEKWHALTEERSTITRRLIAACGAFDTARADWFAAHGVDADTTD</sequence>
<dbReference type="RefSeq" id="WP_344347250.1">
    <property type="nucleotide sequence ID" value="NZ_BAAASM010000009.1"/>
</dbReference>
<dbReference type="Proteomes" id="UP001596065">
    <property type="component" value="Unassembled WGS sequence"/>
</dbReference>
<accession>A0ABW0WDF1</accession>
<evidence type="ECO:0000313" key="1">
    <source>
        <dbReference type="EMBL" id="MFC5654481.1"/>
    </source>
</evidence>
<proteinExistence type="predicted"/>
<gene>
    <name evidence="1" type="ORF">ACFP3J_03105</name>
</gene>
<comment type="caution">
    <text evidence="1">The sequence shown here is derived from an EMBL/GenBank/DDBJ whole genome shotgun (WGS) entry which is preliminary data.</text>
</comment>
<evidence type="ECO:0000313" key="2">
    <source>
        <dbReference type="Proteomes" id="UP001596065"/>
    </source>
</evidence>
<reference evidence="2" key="1">
    <citation type="journal article" date="2019" name="Int. J. Syst. Evol. Microbiol.">
        <title>The Global Catalogue of Microorganisms (GCM) 10K type strain sequencing project: providing services to taxonomists for standard genome sequencing and annotation.</title>
        <authorList>
            <consortium name="The Broad Institute Genomics Platform"/>
            <consortium name="The Broad Institute Genome Sequencing Center for Infectious Disease"/>
            <person name="Wu L."/>
            <person name="Ma J."/>
        </authorList>
    </citation>
    <scope>NUCLEOTIDE SEQUENCE [LARGE SCALE GENOMIC DNA]</scope>
    <source>
        <strain evidence="2">KCTC 5701</strain>
    </source>
</reference>
<protein>
    <submittedName>
        <fullName evidence="1">Uncharacterized protein</fullName>
    </submittedName>
</protein>
<name>A0ABW0WDF1_STRNO</name>